<protein>
    <submittedName>
        <fullName evidence="2">Glycosyltransferase</fullName>
    </submittedName>
</protein>
<dbReference type="EMBL" id="CP074694">
    <property type="protein sequence ID" value="QVL31042.1"/>
    <property type="molecule type" value="Genomic_DNA"/>
</dbReference>
<gene>
    <name evidence="2" type="ORF">KIH39_19645</name>
</gene>
<dbReference type="InterPro" id="IPR001296">
    <property type="entry name" value="Glyco_trans_1"/>
</dbReference>
<evidence type="ECO:0000313" key="2">
    <source>
        <dbReference type="EMBL" id="QVL31042.1"/>
    </source>
</evidence>
<dbReference type="SUPFAM" id="SSF53756">
    <property type="entry name" value="UDP-Glycosyltransferase/glycogen phosphorylase"/>
    <property type="match status" value="1"/>
</dbReference>
<dbReference type="Gene3D" id="3.40.50.2000">
    <property type="entry name" value="Glycogen Phosphorylase B"/>
    <property type="match status" value="1"/>
</dbReference>
<dbReference type="KEGG" id="tsph:KIH39_19645"/>
<organism evidence="2 3">
    <name type="scientific">Telmatocola sphagniphila</name>
    <dbReference type="NCBI Taxonomy" id="1123043"/>
    <lineage>
        <taxon>Bacteria</taxon>
        <taxon>Pseudomonadati</taxon>
        <taxon>Planctomycetota</taxon>
        <taxon>Planctomycetia</taxon>
        <taxon>Gemmatales</taxon>
        <taxon>Gemmataceae</taxon>
    </lineage>
</organism>
<reference evidence="2" key="1">
    <citation type="submission" date="2021-05" db="EMBL/GenBank/DDBJ databases">
        <title>Complete genome sequence of the cellulolytic planctomycete Telmatocola sphagniphila SP2T and characterization of the first cellulase from planctomycetes.</title>
        <authorList>
            <person name="Rakitin A.L."/>
            <person name="Beletsky A.V."/>
            <person name="Naumoff D.G."/>
            <person name="Kulichevskaya I.S."/>
            <person name="Mardanov A.V."/>
            <person name="Ravin N.V."/>
            <person name="Dedysh S.N."/>
        </authorList>
    </citation>
    <scope>NUCLEOTIDE SEQUENCE</scope>
    <source>
        <strain evidence="2">SP2T</strain>
    </source>
</reference>
<accession>A0A8E6EUB3</accession>
<name>A0A8E6EUB3_9BACT</name>
<dbReference type="AlphaFoldDB" id="A0A8E6EUB3"/>
<keyword evidence="3" id="KW-1185">Reference proteome</keyword>
<proteinExistence type="predicted"/>
<dbReference type="GO" id="GO:0016757">
    <property type="term" value="F:glycosyltransferase activity"/>
    <property type="evidence" value="ECO:0007669"/>
    <property type="project" value="InterPro"/>
</dbReference>
<sequence>MRPNFVIRQMKDFSSPQRAVLKIKGLIRRFLIFYSDLRFGKMPLTFENPFHLPLINGVLRRARLSALSADPKQLNGTEATAARYILARYLEDVALRNRFPLGLAENDQGGLCEALCSEFQANATAVDNIRTAFARQLGARPLQAFDHYLDWHEKFPLSLTPAGSRRYMEFLLRNRVTVHLSIEEILWFHLQNAADPYKGIISTYLRMPLWQQKFPNGLSKAEFEEMLEWIDCHYKLGSPLWLSRVPDPKNFEQCQAERSGRTVVRKEKPLDLGANVLAHFRYASGLQEAALNTVRALEAVKLPHTLRDVPVAKSLDQPGREHLLGQEVFDFSLLHLAPIPNPVLHYPKAGLWQRPGVHRAGIWYWELEVIPEEWPAHARELNEIWAPTRFIHQAMSKVMPVPVVPMLPGVPVPVAPQLPRQNFGLDPNKFLFLFMFDMNSVMERKNPLGLIEAYRRAFGNSRSTQLAIKVSRGKSDPESYARLTAAAATVGGVLIDRVMTREECYGLMNCCDAYVSLHRSEGFGLTIAEAMLLGKPVVATAYSGNLDFNTPENSKLIPFDLIPITQASPVYPKGGYWAEPSISAAAEAMKWLYEDAAGRQAIARRGEADARKILSLEAYGHRIQSHLRELKELGYGTSRSQAA</sequence>
<evidence type="ECO:0000313" key="3">
    <source>
        <dbReference type="Proteomes" id="UP000676194"/>
    </source>
</evidence>
<dbReference type="PANTHER" id="PTHR46656">
    <property type="entry name" value="PUTATIVE-RELATED"/>
    <property type="match status" value="1"/>
</dbReference>
<dbReference type="Proteomes" id="UP000676194">
    <property type="component" value="Chromosome"/>
</dbReference>
<evidence type="ECO:0000259" key="1">
    <source>
        <dbReference type="Pfam" id="PF00534"/>
    </source>
</evidence>
<dbReference type="RefSeq" id="WP_213494923.1">
    <property type="nucleotide sequence ID" value="NZ_CP074694.1"/>
</dbReference>
<dbReference type="Pfam" id="PF00534">
    <property type="entry name" value="Glycos_transf_1"/>
    <property type="match status" value="1"/>
</dbReference>
<dbReference type="PANTHER" id="PTHR46656:SF3">
    <property type="entry name" value="PUTATIVE-RELATED"/>
    <property type="match status" value="1"/>
</dbReference>
<feature type="domain" description="Glycosyl transferase family 1" evidence="1">
    <location>
        <begin position="440"/>
        <end position="603"/>
    </location>
</feature>